<comment type="caution">
    <text evidence="3">The sequence shown here is derived from an EMBL/GenBank/DDBJ whole genome shotgun (WGS) entry which is preliminary data.</text>
</comment>
<keyword evidence="1" id="KW-0472">Membrane</keyword>
<keyword evidence="1" id="KW-1133">Transmembrane helix</keyword>
<proteinExistence type="predicted"/>
<gene>
    <name evidence="3" type="ORF">GK108_04235</name>
</gene>
<reference evidence="3 4" key="1">
    <citation type="submission" date="2020-02" db="EMBL/GenBank/DDBJ databases">
        <title>Draft genome sequence of two Spirosoma agri KCTC 52727 and Spirosoma terrae KCTC 52035.</title>
        <authorList>
            <person name="Rojas J."/>
            <person name="Ambika Manirajan B."/>
            <person name="Suarez C."/>
            <person name="Ratering S."/>
            <person name="Schnell S."/>
        </authorList>
    </citation>
    <scope>NUCLEOTIDE SEQUENCE [LARGE SCALE GENOMIC DNA]</scope>
    <source>
        <strain evidence="3 4">KCTC 52035</strain>
    </source>
</reference>
<dbReference type="Proteomes" id="UP000474175">
    <property type="component" value="Unassembled WGS sequence"/>
</dbReference>
<dbReference type="AlphaFoldDB" id="A0A6L9L4M9"/>
<feature type="transmembrane region" description="Helical" evidence="1">
    <location>
        <begin position="6"/>
        <end position="31"/>
    </location>
</feature>
<evidence type="ECO:0000259" key="2">
    <source>
        <dbReference type="Pfam" id="PF13386"/>
    </source>
</evidence>
<feature type="transmembrane region" description="Helical" evidence="1">
    <location>
        <begin position="158"/>
        <end position="179"/>
    </location>
</feature>
<organism evidence="3 4">
    <name type="scientific">Spirosoma terrae</name>
    <dbReference type="NCBI Taxonomy" id="1968276"/>
    <lineage>
        <taxon>Bacteria</taxon>
        <taxon>Pseudomonadati</taxon>
        <taxon>Bacteroidota</taxon>
        <taxon>Cytophagia</taxon>
        <taxon>Cytophagales</taxon>
        <taxon>Cytophagaceae</taxon>
        <taxon>Spirosoma</taxon>
    </lineage>
</organism>
<dbReference type="EMBL" id="JAAFZH010000001">
    <property type="protein sequence ID" value="NDU94071.1"/>
    <property type="molecule type" value="Genomic_DNA"/>
</dbReference>
<evidence type="ECO:0000313" key="4">
    <source>
        <dbReference type="Proteomes" id="UP000474175"/>
    </source>
</evidence>
<protein>
    <submittedName>
        <fullName evidence="3">Sulfite exporter TauE/SafE family protein</fullName>
    </submittedName>
</protein>
<dbReference type="PANTHER" id="PTHR42208">
    <property type="entry name" value="HEAVY METAL TRANSPORTER-RELATED"/>
    <property type="match status" value="1"/>
</dbReference>
<dbReference type="RefSeq" id="WP_163943234.1">
    <property type="nucleotide sequence ID" value="NZ_JAAFZH010000001.1"/>
</dbReference>
<feature type="transmembrane region" description="Helical" evidence="1">
    <location>
        <begin position="75"/>
        <end position="93"/>
    </location>
</feature>
<name>A0A6L9L4M9_9BACT</name>
<accession>A0A6L9L4M9</accession>
<dbReference type="Pfam" id="PF13386">
    <property type="entry name" value="DsbD_2"/>
    <property type="match status" value="1"/>
</dbReference>
<keyword evidence="4" id="KW-1185">Reference proteome</keyword>
<feature type="transmembrane region" description="Helical" evidence="1">
    <location>
        <begin position="124"/>
        <end position="146"/>
    </location>
</feature>
<sequence length="237" mass="25313">MQELWWTAALTTGLVGSLHCVGMCGPLAMALPIGRLPHSQRKLAIGLYHMARIIAYSGLGLFVGTIGQGLLLAGLQRPVSIGAGIFLLLWMVLKRGRLSGLSTINRASRWITQPMARFLQRPTLSAFAGLGFLNGLLPCGFIYVALTGAIATGQADTGAMYMGLFGLGTVPALLTVRSLPNLFPTALRQKFALFTPLFTIAVALFLLIRGVYMPTTITDKTGQEIPVCHGATVEATR</sequence>
<evidence type="ECO:0000256" key="1">
    <source>
        <dbReference type="SAM" id="Phobius"/>
    </source>
</evidence>
<feature type="transmembrane region" description="Helical" evidence="1">
    <location>
        <begin position="191"/>
        <end position="212"/>
    </location>
</feature>
<feature type="domain" description="Urease accessory protein UreH-like transmembrane" evidence="2">
    <location>
        <begin position="8"/>
        <end position="203"/>
    </location>
</feature>
<dbReference type="InterPro" id="IPR039447">
    <property type="entry name" value="UreH-like_TM_dom"/>
</dbReference>
<dbReference type="PANTHER" id="PTHR42208:SF1">
    <property type="entry name" value="HEAVY METAL TRANSPORTER"/>
    <property type="match status" value="1"/>
</dbReference>
<keyword evidence="1" id="KW-0812">Transmembrane</keyword>
<evidence type="ECO:0000313" key="3">
    <source>
        <dbReference type="EMBL" id="NDU94071.1"/>
    </source>
</evidence>